<feature type="non-terminal residue" evidence="1">
    <location>
        <position position="1"/>
    </location>
</feature>
<evidence type="ECO:0000313" key="2">
    <source>
        <dbReference type="Proteomes" id="UP000805704"/>
    </source>
</evidence>
<accession>A0ACB7EE95</accession>
<evidence type="ECO:0000313" key="1">
    <source>
        <dbReference type="EMBL" id="KAG8000168.1"/>
    </source>
</evidence>
<gene>
    <name evidence="1" type="ORF">GBF38_002349</name>
</gene>
<dbReference type="EMBL" id="CM024797">
    <property type="protein sequence ID" value="KAG8000168.1"/>
    <property type="molecule type" value="Genomic_DNA"/>
</dbReference>
<reference evidence="1" key="1">
    <citation type="submission" date="2020-04" db="EMBL/GenBank/DDBJ databases">
        <title>A chromosome-scale assembly and high-density genetic map of the yellow drum (Nibea albiflora) genome.</title>
        <authorList>
            <person name="Xu D."/>
            <person name="Zhang W."/>
            <person name="Chen R."/>
            <person name="Tan P."/>
            <person name="Wang L."/>
            <person name="Song H."/>
            <person name="Tian L."/>
            <person name="Zhu Q."/>
            <person name="Wang B."/>
        </authorList>
    </citation>
    <scope>NUCLEOTIDE SEQUENCE</scope>
    <source>
        <strain evidence="1">ZJHYS-2018</strain>
    </source>
</reference>
<comment type="caution">
    <text evidence="1">The sequence shown here is derived from an EMBL/GenBank/DDBJ whole genome shotgun (WGS) entry which is preliminary data.</text>
</comment>
<keyword evidence="2" id="KW-1185">Reference proteome</keyword>
<name>A0ACB7EE95_NIBAL</name>
<proteinExistence type="predicted"/>
<organism evidence="1 2">
    <name type="scientific">Nibea albiflora</name>
    <name type="common">Yellow drum</name>
    <name type="synonym">Corvina albiflora</name>
    <dbReference type="NCBI Taxonomy" id="240163"/>
    <lineage>
        <taxon>Eukaryota</taxon>
        <taxon>Metazoa</taxon>
        <taxon>Chordata</taxon>
        <taxon>Craniata</taxon>
        <taxon>Vertebrata</taxon>
        <taxon>Euteleostomi</taxon>
        <taxon>Actinopterygii</taxon>
        <taxon>Neopterygii</taxon>
        <taxon>Teleostei</taxon>
        <taxon>Neoteleostei</taxon>
        <taxon>Acanthomorphata</taxon>
        <taxon>Eupercaria</taxon>
        <taxon>Sciaenidae</taxon>
        <taxon>Nibea</taxon>
    </lineage>
</organism>
<protein>
    <submittedName>
        <fullName evidence="1">Uncharacterized protein</fullName>
    </submittedName>
</protein>
<sequence>FLDLEPLLLDIAKEIGWKDMKGVAIRSKMPTTAIEACQLNHPGDAEEQTNELLKNWVESQGKEASQNLVRILLRNGQKRKAERVRDILAGRSNV</sequence>
<dbReference type="Proteomes" id="UP000805704">
    <property type="component" value="Chromosome 9"/>
</dbReference>